<evidence type="ECO:0000256" key="25">
    <source>
        <dbReference type="ARBA" id="ARBA00054320"/>
    </source>
</evidence>
<evidence type="ECO:0000313" key="31">
    <source>
        <dbReference type="EnsemblPlants" id="LPERR11G03920.4"/>
    </source>
</evidence>
<evidence type="ECO:0000256" key="23">
    <source>
        <dbReference type="ARBA" id="ARBA00047899"/>
    </source>
</evidence>
<dbReference type="InterPro" id="IPR032675">
    <property type="entry name" value="LRR_dom_sf"/>
</dbReference>
<evidence type="ECO:0000256" key="12">
    <source>
        <dbReference type="ARBA" id="ARBA00022692"/>
    </source>
</evidence>
<keyword evidence="14" id="KW-0677">Repeat</keyword>
<dbReference type="FunFam" id="3.80.10.10:FF:000095">
    <property type="entry name" value="LRR receptor-like serine/threonine-protein kinase GSO1"/>
    <property type="match status" value="1"/>
</dbReference>
<comment type="cofactor">
    <cofactor evidence="1">
        <name>Mn(2+)</name>
        <dbReference type="ChEBI" id="CHEBI:29035"/>
    </cofactor>
</comment>
<dbReference type="PROSITE" id="PS00107">
    <property type="entry name" value="PROTEIN_KINASE_ATP"/>
    <property type="match status" value="3"/>
</dbReference>
<dbReference type="Gene3D" id="3.30.200.20">
    <property type="entry name" value="Phosphorylase Kinase, domain 1"/>
    <property type="match status" value="3"/>
</dbReference>
<dbReference type="InterPro" id="IPR008271">
    <property type="entry name" value="Ser/Thr_kinase_AS"/>
</dbReference>
<evidence type="ECO:0000256" key="14">
    <source>
        <dbReference type="ARBA" id="ARBA00022737"/>
    </source>
</evidence>
<comment type="function">
    <text evidence="25">Receptor kinase that detects X.oryzae pv. oryzae protein Ax21 to promote innate immunity. Following X.oryzae pv. oryzae protein Ax21 detection, undergoes cleavage, releasing the processed protein kinase Xa21 chain.</text>
</comment>
<keyword evidence="21" id="KW-0675">Receptor</keyword>
<keyword evidence="7" id="KW-1003">Cell membrane</keyword>
<dbReference type="GO" id="GO:0004674">
    <property type="term" value="F:protein serine/threonine kinase activity"/>
    <property type="evidence" value="ECO:0007669"/>
    <property type="project" value="UniProtKB-KW"/>
</dbReference>
<evidence type="ECO:0000256" key="13">
    <source>
        <dbReference type="ARBA" id="ARBA00022729"/>
    </source>
</evidence>
<dbReference type="SMART" id="SM00365">
    <property type="entry name" value="LRR_SD22"/>
    <property type="match status" value="8"/>
</dbReference>
<feature type="binding site" evidence="28">
    <location>
        <position position="2618"/>
    </location>
    <ligand>
        <name>ATP</name>
        <dbReference type="ChEBI" id="CHEBI:30616"/>
    </ligand>
</feature>
<feature type="binding site" evidence="28">
    <location>
        <position position="1647"/>
    </location>
    <ligand>
        <name>ATP</name>
        <dbReference type="ChEBI" id="CHEBI:30616"/>
    </ligand>
</feature>
<dbReference type="InterPro" id="IPR013210">
    <property type="entry name" value="LRR_N_plant-typ"/>
</dbReference>
<comment type="similarity">
    <text evidence="5">Belongs to the protein kinase superfamily. Ser/Thr protein kinase family.</text>
</comment>
<keyword evidence="32" id="KW-1185">Reference proteome</keyword>
<comment type="catalytic activity">
    <reaction evidence="24">
        <text>L-seryl-[protein] + ATP = O-phospho-L-seryl-[protein] + ADP + H(+)</text>
        <dbReference type="Rhea" id="RHEA:17989"/>
        <dbReference type="Rhea" id="RHEA-COMP:9863"/>
        <dbReference type="Rhea" id="RHEA-COMP:11604"/>
        <dbReference type="ChEBI" id="CHEBI:15378"/>
        <dbReference type="ChEBI" id="CHEBI:29999"/>
        <dbReference type="ChEBI" id="CHEBI:30616"/>
        <dbReference type="ChEBI" id="CHEBI:83421"/>
        <dbReference type="ChEBI" id="CHEBI:456216"/>
        <dbReference type="EC" id="2.7.11.1"/>
    </reaction>
</comment>
<dbReference type="Gene3D" id="1.10.510.10">
    <property type="entry name" value="Transferase(Phosphotransferase) domain 1"/>
    <property type="match status" value="3"/>
</dbReference>
<evidence type="ECO:0000256" key="1">
    <source>
        <dbReference type="ARBA" id="ARBA00001936"/>
    </source>
</evidence>
<evidence type="ECO:0000256" key="6">
    <source>
        <dbReference type="ARBA" id="ARBA00012513"/>
    </source>
</evidence>
<feature type="transmembrane region" description="Helical" evidence="29">
    <location>
        <begin position="1224"/>
        <end position="1245"/>
    </location>
</feature>
<dbReference type="Proteomes" id="UP000032180">
    <property type="component" value="Chromosome 11"/>
</dbReference>
<dbReference type="InterPro" id="IPR011009">
    <property type="entry name" value="Kinase-like_dom_sf"/>
</dbReference>
<dbReference type="GO" id="GO:0099402">
    <property type="term" value="P:plant organ development"/>
    <property type="evidence" value="ECO:0007669"/>
    <property type="project" value="UniProtKB-ARBA"/>
</dbReference>
<dbReference type="InterPro" id="IPR051809">
    <property type="entry name" value="Plant_receptor-like_S/T_kinase"/>
</dbReference>
<dbReference type="FunFam" id="3.80.10.10:FF:000041">
    <property type="entry name" value="LRR receptor-like serine/threonine-protein kinase ERECTA"/>
    <property type="match status" value="1"/>
</dbReference>
<accession>A0A0D9XPJ7</accession>
<keyword evidence="18 28" id="KW-0067">ATP-binding</keyword>
<evidence type="ECO:0000256" key="11">
    <source>
        <dbReference type="ARBA" id="ARBA00022679"/>
    </source>
</evidence>
<dbReference type="FunFam" id="3.80.10.10:FF:000288">
    <property type="entry name" value="LRR receptor-like serine/threonine-protein kinase EFR"/>
    <property type="match status" value="2"/>
</dbReference>
<evidence type="ECO:0000256" key="5">
    <source>
        <dbReference type="ARBA" id="ARBA00008684"/>
    </source>
</evidence>
<evidence type="ECO:0000256" key="28">
    <source>
        <dbReference type="PROSITE-ProRule" id="PRU10141"/>
    </source>
</evidence>
<dbReference type="EC" id="2.7.11.1" evidence="6"/>
<keyword evidence="11" id="KW-0808">Transferase</keyword>
<dbReference type="InterPro" id="IPR000719">
    <property type="entry name" value="Prot_kinase_dom"/>
</dbReference>
<protein>
    <recommendedName>
        <fullName evidence="27">Receptor kinase-like protein Xa21</fullName>
        <ecNumber evidence="6">2.7.11.1</ecNumber>
    </recommendedName>
</protein>
<dbReference type="SMART" id="SM00220">
    <property type="entry name" value="S_TKc"/>
    <property type="match status" value="3"/>
</dbReference>
<evidence type="ECO:0000256" key="4">
    <source>
        <dbReference type="ARBA" id="ARBA00004479"/>
    </source>
</evidence>
<feature type="domain" description="Protein kinase" evidence="30">
    <location>
        <begin position="1618"/>
        <end position="1909"/>
    </location>
</feature>
<dbReference type="InterPro" id="IPR003591">
    <property type="entry name" value="Leu-rich_rpt_typical-subtyp"/>
</dbReference>
<feature type="transmembrane region" description="Helical" evidence="29">
    <location>
        <begin position="1561"/>
        <end position="1585"/>
    </location>
</feature>
<dbReference type="InterPro" id="IPR001611">
    <property type="entry name" value="Leu-rich_rpt"/>
</dbReference>
<dbReference type="FunFam" id="3.80.10.10:FF:000400">
    <property type="entry name" value="Nuclear pore complex protein NUP107"/>
    <property type="match status" value="2"/>
</dbReference>
<dbReference type="PANTHER" id="PTHR27008:SF537">
    <property type="entry name" value="OS11G0173432 PROTEIN"/>
    <property type="match status" value="1"/>
</dbReference>
<keyword evidence="19 29" id="KW-1133">Transmembrane helix</keyword>
<evidence type="ECO:0000256" key="22">
    <source>
        <dbReference type="ARBA" id="ARBA00023180"/>
    </source>
</evidence>
<evidence type="ECO:0000256" key="10">
    <source>
        <dbReference type="ARBA" id="ARBA00022614"/>
    </source>
</evidence>
<keyword evidence="13" id="KW-0732">Signal</keyword>
<feature type="domain" description="Protein kinase" evidence="30">
    <location>
        <begin position="2589"/>
        <end position="2870"/>
    </location>
</feature>
<keyword evidence="15 28" id="KW-0547">Nucleotide-binding</keyword>
<keyword evidence="8" id="KW-0723">Serine/threonine-protein kinase</keyword>
<dbReference type="GO" id="GO:0009653">
    <property type="term" value="P:anatomical structure morphogenesis"/>
    <property type="evidence" value="ECO:0007669"/>
    <property type="project" value="UniProtKB-ARBA"/>
</dbReference>
<keyword evidence="20 29" id="KW-0472">Membrane</keyword>
<dbReference type="FunFam" id="1.10.510.10:FF:000358">
    <property type="entry name" value="Putative leucine-rich repeat receptor-like serine/threonine-protein kinase"/>
    <property type="match status" value="3"/>
</dbReference>
<evidence type="ECO:0000256" key="2">
    <source>
        <dbReference type="ARBA" id="ARBA00004162"/>
    </source>
</evidence>
<evidence type="ECO:0000259" key="30">
    <source>
        <dbReference type="PROSITE" id="PS50011"/>
    </source>
</evidence>
<evidence type="ECO:0000313" key="32">
    <source>
        <dbReference type="Proteomes" id="UP000032180"/>
    </source>
</evidence>
<evidence type="ECO:0000256" key="29">
    <source>
        <dbReference type="SAM" id="Phobius"/>
    </source>
</evidence>
<keyword evidence="10" id="KW-0433">Leucine-rich repeat</keyword>
<sequence length="2870" mass="313384">MFLLPSPIPVAMSAAHGASRGVRRNRSSLSATAPCRSTMLLSLNHPQIDAHRGELSAALSIHVVICSSIGNETDRLSLLEFKNAITLDPRQALMSWNDSTHICSWEGILCRVKAPHRVISLNLSGQGLVGTISPSLGNLTFLRYISLQENISYNNLTGTIPPSLFNITTLSKLAIGFNQIYGEIPREIGNSRVLQVFLAPENKLSGRFQPTILNLSSLTTINLASNHLYGELPSSLGSSMPNLQSGHIPSSLANASKLILIDLSKNNFTGEVPSSIGKLKELSWLNLEFNQLQASDKQGLEFINSLNNCTNLRILSLNENQLEGEIPHSFGNHTVKLQMLFLGGNRLSGRFPAGIANIRSLSGLALESNYFTGPLSDWLGNFRTLQLLSLSQNMFTGFIPSSLSNLSLLEQALLDSNQFYVRIPGGLESLKVLQILNISNNSLHGSIPGEIFSIPTLRDIILSSNILNGTLPIEIGNAKQLQHLVLSSNKLSGVIPVTLGNCESMEEIMLDQNFLSGSIPTSFGNMKSLELLNMSHNLLSGSIPKPIGSLQGLAQLDLSFNNLEGEVPETGIFNNITAIRIAGNTGLCGGAAMLHLPECPSRPPSSTKHMRSIVLKVVIPLACIVSLAMGTTVLLFQKEKQGRKSMSLPSFGRKFPKVSFNDLSVATDGFSTSNLIGRGRYSSVYKGKTLQYGNVVAVKVFSLQTRGAHKSFIAECNALRNVRHRNLVPILTACSSIDSKGNDFKALVYEFMSQGDLHMMLYSTQVGENISNGIHISLAQRLSIVVDVANALEYLHHNNQGTIVHCDLKPSNILLDGSMTAHVGDFGLARFKVDCTISSSSVSTFSNAIDGTIGYVAPEYAAGVEVSTYGDVYSFGIVLFEIFLRKRPTDNMFKDALNIATFVEMNFPNSIPQVVDPELLENQNGLSHEILVDMKKKDLECLYSVLNIGLCCTKPSPYERMDMQEVAARLRLQPGTGDGHQCVHLAIAGGDAGRRCVLAQAGRGVSITVFAKSTRPISRAGITTEGNRVRVSGGDSAETMHNASKVVFIHRPQPPEVMKIVAIGQFLLALMTCSAFPVLCASLFGNETDRLSLLEFKNAISLDPQQSLSSWNDTTHFCSWEGISCNSKNPPRVTAIHLRNQGLLHELTGGFPPDLPIGLEKLDLSANNLVGTIPPTLGNITTLRNIGCTFNGIDGSIPHELAMLRGMKLLADGRNRLSGQFPEAILNMSALVVLGLSFNYFSAYWQISRITMGSNLFQGNLPSSFANASNLIIFDMSENNFTGVVSASIGKLANLKWLNLEMNQLHARSKPDWEFMDSLTNCTQLQEFSVAGNQLEGQLQRLYLGVNQLSGSIPSGIANMPNLIILDLEVFYHNGLGLKTLQILALSNNNLIGYSAKEILLILTIADVEFSFNNLNGELPTEVGNAKQLRNLQLSSNNLSGDIPDALGNCVNLQEVQLDQNNFSGNIPTSFGKLIILTLLNLSQNKLSGSIPVSLGDLELLERLDLSFNHLRGQVPTKGIFKNSTAIQINGNLGLFGGAPELHLSECPTTTSNKRKHKLSVLLKVVIPLAIMVTLAMVLMVFFLWNRRKRTKSISLPSFGREFPKISLRDLARATNGFSTSNLIGTGRYSSVYQGQLFQDINVVAIKVFSLETRGAHKTFISECNALRNVRHRNLVPILTACSSIDSSGNDFKALVYSCHEGTCINYYSQPQRINIVVDVSDALEYLHHNNQGTIIHCDIKPSNILLDDNMIAHVGDFGLARFRTDPSTSLHDSNSISSLAINGTIGYVAPECAEGGQVSTASDVYSFGVVLLEIFIRKRPTDDMFKFKDGLTIAKYAEINFPDRMLHIIDPQLQQELVLCHETPISVKEKGLHFLRSMLNIVLHCTKPTPSELISMQEAAANYAHIVLCASLPGNETDRLSLLEFKKAISVDPQKSLNSWNDSTHFCSWEGVLCRAKSPLRVTSLNLTNRGLAGHISPSIANLTFLKYLSLGKNSFFGEIPTTLGLLHRLQTLILSYNKLQGRIPDLANCSSLKLLWLDRNNLNGKFPNLPPRLQELMLHVNNLSGTIPPSLGNITTLTKFGCAFNNIEGNIPTEFAKLTKLQYLSVNTNNLAGSFQPAILNLSTLVNLDLGTNNLKGEVPFNLGTSLPNLQSLILSANFFDGHIPSSLINASELNLIDMAENNFTGVIPSSIGKIAKLNVLSLQLNQFQASTKKEWEFMDSLANCTKLEVFSLAQNRLQGQVPMSLSNISSQLQYLYLGQNQLSGDFPSGIKKFSNLIILGLDHNQFTGIVPEWLGALQTLQKLSLLDNNFIGFLPTSLSNLSQLSELYLGSNKFDGNIPLSLGGLQMLQVLSISNNSIQGRVPKEIFNLPAITEIDLSFNKLYGQLPIEIGNAKQLVTLELSSNTLFGDIPNTLSNCDSLEDIILDRNAFTGIIPTTLGSIKSLKVLNLSHNNLTGTIPVSLGNLQLLEQLDLSFNHLNGEVPSKGVFKNATSIQIDGNHGLCGGVLELHLHECSTKTPNSTKSKQFVVVKVLIPITIIILLATVAISVLLLRRREHEGKNTSLTSFGRKFPKVSYNELAEATEGFSEYNLIGKGRYGYVYRGKLFQGTNLVAIKVFNLETMGAQKSFIAECNALRNVRHRNLVPILTACSSIDPRGNDFKALVYEFMPMGDLHKLLYTTQVDESTSNLRHITLAQRIGIVADVADALNYLHHNNQGTIVHCDLKPSNILLDDNMTAHVGDFGLARFNVDSTTPSCRETASTSSAAIKGTIGYVAPECAGGGQASTAADVYSFGVVLLEIFIRRRPTDDMFKDGLSIAKFAEMNIPDKMLQIVDGQLVQELGLFKEAPMAGEERRAHCLLSPRSIKI</sequence>
<evidence type="ECO:0000256" key="26">
    <source>
        <dbReference type="ARBA" id="ARBA00056628"/>
    </source>
</evidence>
<dbReference type="GO" id="GO:0005789">
    <property type="term" value="C:endoplasmic reticulum membrane"/>
    <property type="evidence" value="ECO:0007669"/>
    <property type="project" value="UniProtKB-SubCell"/>
</dbReference>
<evidence type="ECO:0000256" key="20">
    <source>
        <dbReference type="ARBA" id="ARBA00023136"/>
    </source>
</evidence>
<evidence type="ECO:0000256" key="3">
    <source>
        <dbReference type="ARBA" id="ARBA00004389"/>
    </source>
</evidence>
<evidence type="ECO:0000256" key="9">
    <source>
        <dbReference type="ARBA" id="ARBA00022553"/>
    </source>
</evidence>
<dbReference type="Gramene" id="LPERR11G03920.4">
    <property type="protein sequence ID" value="LPERR11G03920.4"/>
    <property type="gene ID" value="LPERR11G03920"/>
</dbReference>
<feature type="transmembrane region" description="Helical" evidence="29">
    <location>
        <begin position="2535"/>
        <end position="2555"/>
    </location>
</feature>
<name>A0A0D9XPJ7_9ORYZ</name>
<reference evidence="32" key="2">
    <citation type="submission" date="2013-12" db="EMBL/GenBank/DDBJ databases">
        <authorList>
            <person name="Yu Y."/>
            <person name="Lee S."/>
            <person name="de Baynast K."/>
            <person name="Wissotski M."/>
            <person name="Liu L."/>
            <person name="Talag J."/>
            <person name="Goicoechea J."/>
            <person name="Angelova A."/>
            <person name="Jetty R."/>
            <person name="Kudrna D."/>
            <person name="Golser W."/>
            <person name="Rivera L."/>
            <person name="Zhang J."/>
            <person name="Wing R."/>
        </authorList>
    </citation>
    <scope>NUCLEOTIDE SEQUENCE</scope>
</reference>
<evidence type="ECO:0000256" key="21">
    <source>
        <dbReference type="ARBA" id="ARBA00023170"/>
    </source>
</evidence>
<proteinExistence type="inferred from homology"/>
<evidence type="ECO:0000256" key="16">
    <source>
        <dbReference type="ARBA" id="ARBA00022777"/>
    </source>
</evidence>
<dbReference type="Pfam" id="PF08263">
    <property type="entry name" value="LRRNT_2"/>
    <property type="match status" value="3"/>
</dbReference>
<evidence type="ECO:0000256" key="18">
    <source>
        <dbReference type="ARBA" id="ARBA00022840"/>
    </source>
</evidence>
<reference evidence="31" key="3">
    <citation type="submission" date="2015-04" db="UniProtKB">
        <authorList>
            <consortium name="EnsemblPlants"/>
        </authorList>
    </citation>
    <scope>IDENTIFICATION</scope>
</reference>
<dbReference type="SUPFAM" id="SSF52047">
    <property type="entry name" value="RNI-like"/>
    <property type="match status" value="3"/>
</dbReference>
<evidence type="ECO:0000256" key="27">
    <source>
        <dbReference type="ARBA" id="ARBA00072040"/>
    </source>
</evidence>
<keyword evidence="22" id="KW-0325">Glycoprotein</keyword>
<evidence type="ECO:0000256" key="15">
    <source>
        <dbReference type="ARBA" id="ARBA00022741"/>
    </source>
</evidence>
<evidence type="ECO:0000256" key="19">
    <source>
        <dbReference type="ARBA" id="ARBA00022989"/>
    </source>
</evidence>
<dbReference type="PROSITE" id="PS50011">
    <property type="entry name" value="PROTEIN_KINASE_DOM"/>
    <property type="match status" value="3"/>
</dbReference>
<evidence type="ECO:0000256" key="8">
    <source>
        <dbReference type="ARBA" id="ARBA00022527"/>
    </source>
</evidence>
<dbReference type="Gene3D" id="3.80.10.10">
    <property type="entry name" value="Ribonuclease Inhibitor"/>
    <property type="match status" value="10"/>
</dbReference>
<dbReference type="PANTHER" id="PTHR27008">
    <property type="entry name" value="OS04G0122200 PROTEIN"/>
    <property type="match status" value="1"/>
</dbReference>
<dbReference type="SUPFAM" id="SSF56112">
    <property type="entry name" value="Protein kinase-like (PK-like)"/>
    <property type="match status" value="3"/>
</dbReference>
<organism evidence="31 32">
    <name type="scientific">Leersia perrieri</name>
    <dbReference type="NCBI Taxonomy" id="77586"/>
    <lineage>
        <taxon>Eukaryota</taxon>
        <taxon>Viridiplantae</taxon>
        <taxon>Streptophyta</taxon>
        <taxon>Embryophyta</taxon>
        <taxon>Tracheophyta</taxon>
        <taxon>Spermatophyta</taxon>
        <taxon>Magnoliopsida</taxon>
        <taxon>Liliopsida</taxon>
        <taxon>Poales</taxon>
        <taxon>Poaceae</taxon>
        <taxon>BOP clade</taxon>
        <taxon>Oryzoideae</taxon>
        <taxon>Oryzeae</taxon>
        <taxon>Oryzinae</taxon>
        <taxon>Leersia</taxon>
    </lineage>
</organism>
<dbReference type="PROSITE" id="PS51450">
    <property type="entry name" value="LRR"/>
    <property type="match status" value="2"/>
</dbReference>
<feature type="domain" description="Protein kinase" evidence="30">
    <location>
        <begin position="670"/>
        <end position="972"/>
    </location>
</feature>
<keyword evidence="16" id="KW-0418">Kinase</keyword>
<dbReference type="Pfam" id="PF00069">
    <property type="entry name" value="Pkinase"/>
    <property type="match status" value="3"/>
</dbReference>
<dbReference type="PROSITE" id="PS00108">
    <property type="entry name" value="PROTEIN_KINASE_ST"/>
    <property type="match status" value="3"/>
</dbReference>
<keyword evidence="17" id="KW-0256">Endoplasmic reticulum</keyword>
<comment type="catalytic activity">
    <reaction evidence="23">
        <text>L-threonyl-[protein] + ATP = O-phospho-L-threonyl-[protein] + ADP + H(+)</text>
        <dbReference type="Rhea" id="RHEA:46608"/>
        <dbReference type="Rhea" id="RHEA-COMP:11060"/>
        <dbReference type="Rhea" id="RHEA-COMP:11605"/>
        <dbReference type="ChEBI" id="CHEBI:15378"/>
        <dbReference type="ChEBI" id="CHEBI:30013"/>
        <dbReference type="ChEBI" id="CHEBI:30616"/>
        <dbReference type="ChEBI" id="CHEBI:61977"/>
        <dbReference type="ChEBI" id="CHEBI:456216"/>
        <dbReference type="EC" id="2.7.11.1"/>
    </reaction>
</comment>
<keyword evidence="12 29" id="KW-0812">Transmembrane</keyword>
<dbReference type="Pfam" id="PF13855">
    <property type="entry name" value="LRR_8"/>
    <property type="match status" value="4"/>
</dbReference>
<dbReference type="GO" id="GO:0005524">
    <property type="term" value="F:ATP binding"/>
    <property type="evidence" value="ECO:0007669"/>
    <property type="project" value="UniProtKB-UniRule"/>
</dbReference>
<evidence type="ECO:0000256" key="17">
    <source>
        <dbReference type="ARBA" id="ARBA00022824"/>
    </source>
</evidence>
<reference evidence="31 32" key="1">
    <citation type="submission" date="2012-08" db="EMBL/GenBank/DDBJ databases">
        <title>Oryza genome evolution.</title>
        <authorList>
            <person name="Wing R.A."/>
        </authorList>
    </citation>
    <scope>NUCLEOTIDE SEQUENCE</scope>
</reference>
<feature type="binding site" evidence="28">
    <location>
        <position position="699"/>
    </location>
    <ligand>
        <name>ATP</name>
        <dbReference type="ChEBI" id="CHEBI:30616"/>
    </ligand>
</feature>
<dbReference type="GO" id="GO:0005886">
    <property type="term" value="C:plasma membrane"/>
    <property type="evidence" value="ECO:0007669"/>
    <property type="project" value="UniProtKB-SubCell"/>
</dbReference>
<dbReference type="SUPFAM" id="SSF52058">
    <property type="entry name" value="L domain-like"/>
    <property type="match status" value="3"/>
</dbReference>
<dbReference type="SMART" id="SM00369">
    <property type="entry name" value="LRR_TYP"/>
    <property type="match status" value="15"/>
</dbReference>
<dbReference type="Pfam" id="PF00560">
    <property type="entry name" value="LRR_1"/>
    <property type="match status" value="9"/>
</dbReference>
<dbReference type="InterPro" id="IPR017441">
    <property type="entry name" value="Protein_kinase_ATP_BS"/>
</dbReference>
<dbReference type="FunFam" id="3.30.200.20:FF:000432">
    <property type="entry name" value="LRR receptor-like serine/threonine-protein kinase EFR"/>
    <property type="match status" value="3"/>
</dbReference>
<keyword evidence="9" id="KW-0597">Phosphoprotein</keyword>
<evidence type="ECO:0000256" key="24">
    <source>
        <dbReference type="ARBA" id="ARBA00048679"/>
    </source>
</evidence>
<evidence type="ECO:0000256" key="7">
    <source>
        <dbReference type="ARBA" id="ARBA00022475"/>
    </source>
</evidence>
<dbReference type="FunFam" id="3.80.10.10:FF:000565">
    <property type="entry name" value="Leucine-rich repeat receptor-like kinase protein FLORAL ORGAN NUMBER1"/>
    <property type="match status" value="1"/>
</dbReference>
<comment type="subcellular location">
    <subcellularLocation>
        <location evidence="2">Cell membrane</location>
        <topology evidence="2">Single-pass membrane protein</topology>
    </subcellularLocation>
    <subcellularLocation>
        <location evidence="3">Endoplasmic reticulum membrane</location>
        <topology evidence="3">Single-pass membrane protein</topology>
    </subcellularLocation>
    <subcellularLocation>
        <location evidence="4">Membrane</location>
        <topology evidence="4">Single-pass type I membrane protein</topology>
    </subcellularLocation>
</comment>
<dbReference type="EnsemblPlants" id="LPERR11G03920.4">
    <property type="protein sequence ID" value="LPERR11G03920.4"/>
    <property type="gene ID" value="LPERR11G03920"/>
</dbReference>
<comment type="function">
    <text evidence="26">The processed protein kinase Xa21 chain released by protein cleavage after X.oryzae pv. oryzae protein Ax21 detection translocates into the nucleus where it can bind and regulate WRKY62, a transcription factor. Confers resistance to the bacterial pathogen X.oryzae pv. oryzae (Xoo).</text>
</comment>